<evidence type="ECO:0000313" key="7">
    <source>
        <dbReference type="EMBL" id="QHQ36956.1"/>
    </source>
</evidence>
<sequence>MASFTRPIILIAATGFGLAACTNPDGSQNRTGTGAAIGGLLGAATGAIVSGDDKKGAVIGGIAGAAVGAGIGNVLDRQARDLERDIGGSGARIINTGDQLIVRMPEAITFATESANVRPSIQDDILAIARNLQQYPNNTVQVIGHTDNTGTASFNQGLSERRASAVASLLRQGGVPGGRIVAFGRGETQPLASNGNAEGRAQNRRVEIIITPR</sequence>
<dbReference type="Proteomes" id="UP000464495">
    <property type="component" value="Chromosome"/>
</dbReference>
<dbReference type="GO" id="GO:0009279">
    <property type="term" value="C:cell outer membrane"/>
    <property type="evidence" value="ECO:0007669"/>
    <property type="project" value="UniProtKB-SubCell"/>
</dbReference>
<organism evidence="7 8">
    <name type="scientific">Algicella marina</name>
    <dbReference type="NCBI Taxonomy" id="2683284"/>
    <lineage>
        <taxon>Bacteria</taxon>
        <taxon>Pseudomonadati</taxon>
        <taxon>Pseudomonadota</taxon>
        <taxon>Alphaproteobacteria</taxon>
        <taxon>Rhodobacterales</taxon>
        <taxon>Paracoccaceae</taxon>
        <taxon>Algicella</taxon>
    </lineage>
</organism>
<dbReference type="Pfam" id="PF13441">
    <property type="entry name" value="Gly-zipper_YMGG"/>
    <property type="match status" value="1"/>
</dbReference>
<keyword evidence="3" id="KW-0998">Cell outer membrane</keyword>
<dbReference type="PROSITE" id="PS51257">
    <property type="entry name" value="PROKAR_LIPOPROTEIN"/>
    <property type="match status" value="1"/>
</dbReference>
<evidence type="ECO:0000256" key="3">
    <source>
        <dbReference type="ARBA" id="ARBA00023237"/>
    </source>
</evidence>
<keyword evidence="8" id="KW-1185">Reference proteome</keyword>
<dbReference type="KEGG" id="amaq:GO499_18095"/>
<feature type="domain" description="OmpA-like" evidence="6">
    <location>
        <begin position="97"/>
        <end position="213"/>
    </location>
</feature>
<dbReference type="InterPro" id="IPR006665">
    <property type="entry name" value="OmpA-like"/>
</dbReference>
<evidence type="ECO:0000313" key="8">
    <source>
        <dbReference type="Proteomes" id="UP000464495"/>
    </source>
</evidence>
<dbReference type="PANTHER" id="PTHR30329:SF21">
    <property type="entry name" value="LIPOPROTEIN YIAD-RELATED"/>
    <property type="match status" value="1"/>
</dbReference>
<evidence type="ECO:0000259" key="6">
    <source>
        <dbReference type="PROSITE" id="PS51123"/>
    </source>
</evidence>
<gene>
    <name evidence="7" type="ORF">GO499_18095</name>
</gene>
<comment type="subcellular location">
    <subcellularLocation>
        <location evidence="1">Cell outer membrane</location>
    </subcellularLocation>
</comment>
<evidence type="ECO:0000256" key="5">
    <source>
        <dbReference type="SAM" id="SignalP"/>
    </source>
</evidence>
<dbReference type="Gene3D" id="3.30.1330.60">
    <property type="entry name" value="OmpA-like domain"/>
    <property type="match status" value="1"/>
</dbReference>
<dbReference type="PROSITE" id="PS51123">
    <property type="entry name" value="OMPA_2"/>
    <property type="match status" value="1"/>
</dbReference>
<dbReference type="PRINTS" id="PR01021">
    <property type="entry name" value="OMPADOMAIN"/>
</dbReference>
<keyword evidence="2 4" id="KW-0472">Membrane</keyword>
<dbReference type="InterPro" id="IPR006664">
    <property type="entry name" value="OMP_bac"/>
</dbReference>
<dbReference type="EMBL" id="CP046620">
    <property type="protein sequence ID" value="QHQ36956.1"/>
    <property type="molecule type" value="Genomic_DNA"/>
</dbReference>
<evidence type="ECO:0000256" key="2">
    <source>
        <dbReference type="ARBA" id="ARBA00023136"/>
    </source>
</evidence>
<dbReference type="RefSeq" id="WP_161863498.1">
    <property type="nucleotide sequence ID" value="NZ_CP046620.1"/>
</dbReference>
<dbReference type="AlphaFoldDB" id="A0A6P1T654"/>
<dbReference type="InterPro" id="IPR006690">
    <property type="entry name" value="OMPA-like_CS"/>
</dbReference>
<dbReference type="PANTHER" id="PTHR30329">
    <property type="entry name" value="STATOR ELEMENT OF FLAGELLAR MOTOR COMPLEX"/>
    <property type="match status" value="1"/>
</dbReference>
<dbReference type="InterPro" id="IPR050330">
    <property type="entry name" value="Bact_OuterMem_StrucFunc"/>
</dbReference>
<dbReference type="CDD" id="cd07185">
    <property type="entry name" value="OmpA_C-like"/>
    <property type="match status" value="1"/>
</dbReference>
<dbReference type="SUPFAM" id="SSF103088">
    <property type="entry name" value="OmpA-like"/>
    <property type="match status" value="1"/>
</dbReference>
<evidence type="ECO:0000256" key="4">
    <source>
        <dbReference type="PROSITE-ProRule" id="PRU00473"/>
    </source>
</evidence>
<protein>
    <submittedName>
        <fullName evidence="7">OmpA family protein</fullName>
    </submittedName>
</protein>
<dbReference type="PRINTS" id="PR01023">
    <property type="entry name" value="NAFLGMOTY"/>
</dbReference>
<feature type="signal peptide" evidence="5">
    <location>
        <begin position="1"/>
        <end position="19"/>
    </location>
</feature>
<keyword evidence="5" id="KW-0732">Signal</keyword>
<dbReference type="PROSITE" id="PS01068">
    <property type="entry name" value="OMPA_1"/>
    <property type="match status" value="1"/>
</dbReference>
<dbReference type="InterPro" id="IPR027367">
    <property type="entry name" value="Gly-zipper_YMGG"/>
</dbReference>
<feature type="chain" id="PRO_5027096008" evidence="5">
    <location>
        <begin position="20"/>
        <end position="213"/>
    </location>
</feature>
<name>A0A6P1T654_9RHOB</name>
<dbReference type="Pfam" id="PF00691">
    <property type="entry name" value="OmpA"/>
    <property type="match status" value="1"/>
</dbReference>
<accession>A0A6P1T654</accession>
<proteinExistence type="predicted"/>
<dbReference type="InterPro" id="IPR036737">
    <property type="entry name" value="OmpA-like_sf"/>
</dbReference>
<reference evidence="7 8" key="1">
    <citation type="submission" date="2019-12" db="EMBL/GenBank/DDBJ databases">
        <title>Complete genome sequence of Algicella marina strain 9Alg 56(T) isolated from the red alga Tichocarpus crinitus.</title>
        <authorList>
            <person name="Kim S.-G."/>
            <person name="Nedashkovskaya O.I."/>
        </authorList>
    </citation>
    <scope>NUCLEOTIDE SEQUENCE [LARGE SCALE GENOMIC DNA]</scope>
    <source>
        <strain evidence="7 8">9Alg 56</strain>
    </source>
</reference>
<evidence type="ECO:0000256" key="1">
    <source>
        <dbReference type="ARBA" id="ARBA00004442"/>
    </source>
</evidence>